<comment type="caution">
    <text evidence="1">The sequence shown here is derived from an EMBL/GenBank/DDBJ whole genome shotgun (WGS) entry which is preliminary data.</text>
</comment>
<protein>
    <submittedName>
        <fullName evidence="1">Uncharacterized protein</fullName>
    </submittedName>
</protein>
<accession>A0A917JYJ9</accession>
<organism evidence="1 2">
    <name type="scientific">Shewanella gelidii</name>
    <dbReference type="NCBI Taxonomy" id="1642821"/>
    <lineage>
        <taxon>Bacteria</taxon>
        <taxon>Pseudomonadati</taxon>
        <taxon>Pseudomonadota</taxon>
        <taxon>Gammaproteobacteria</taxon>
        <taxon>Alteromonadales</taxon>
        <taxon>Shewanellaceae</taxon>
        <taxon>Shewanella</taxon>
    </lineage>
</organism>
<evidence type="ECO:0000313" key="1">
    <source>
        <dbReference type="EMBL" id="GGI90853.1"/>
    </source>
</evidence>
<reference evidence="1" key="1">
    <citation type="journal article" date="2014" name="Int. J. Syst. Evol. Microbiol.">
        <title>Complete genome sequence of Corynebacterium casei LMG S-19264T (=DSM 44701T), isolated from a smear-ripened cheese.</title>
        <authorList>
            <consortium name="US DOE Joint Genome Institute (JGI-PGF)"/>
            <person name="Walter F."/>
            <person name="Albersmeier A."/>
            <person name="Kalinowski J."/>
            <person name="Ruckert C."/>
        </authorList>
    </citation>
    <scope>NUCLEOTIDE SEQUENCE</scope>
    <source>
        <strain evidence="1">JCM 30804</strain>
    </source>
</reference>
<dbReference type="AlphaFoldDB" id="A0A917JYJ9"/>
<proteinExistence type="predicted"/>
<name>A0A917JYJ9_9GAMM</name>
<evidence type="ECO:0000313" key="2">
    <source>
        <dbReference type="Proteomes" id="UP000613743"/>
    </source>
</evidence>
<reference evidence="1" key="2">
    <citation type="submission" date="2020-09" db="EMBL/GenBank/DDBJ databases">
        <authorList>
            <person name="Sun Q."/>
            <person name="Ohkuma M."/>
        </authorList>
    </citation>
    <scope>NUCLEOTIDE SEQUENCE</scope>
    <source>
        <strain evidence="1">JCM 30804</strain>
    </source>
</reference>
<dbReference type="Proteomes" id="UP000613743">
    <property type="component" value="Unassembled WGS sequence"/>
</dbReference>
<dbReference type="EMBL" id="BMPZ01000011">
    <property type="protein sequence ID" value="GGI90853.1"/>
    <property type="molecule type" value="Genomic_DNA"/>
</dbReference>
<keyword evidence="2" id="KW-1185">Reference proteome</keyword>
<sequence length="100" mass="11681">MIGLCEAGYSISILRQNSFSVLNRKLTLNKMCDRDRWFLTLFIVREALIKKTPFVYTAIKHGANGLANTNHGIYPQDIHRMHNSYQLQMSQNLTILYQYK</sequence>
<gene>
    <name evidence="1" type="ORF">GCM10009332_30170</name>
</gene>